<evidence type="ECO:0000313" key="2">
    <source>
        <dbReference type="EMBL" id="KAG2862463.1"/>
    </source>
</evidence>
<evidence type="ECO:0000313" key="3">
    <source>
        <dbReference type="Proteomes" id="UP000735874"/>
    </source>
</evidence>
<dbReference type="EMBL" id="RCMG01000128">
    <property type="protein sequence ID" value="KAG2862463.1"/>
    <property type="molecule type" value="Genomic_DNA"/>
</dbReference>
<accession>A0A8T0ZHP9</accession>
<feature type="compositionally biased region" description="Low complexity" evidence="1">
    <location>
        <begin position="1"/>
        <end position="14"/>
    </location>
</feature>
<dbReference type="Proteomes" id="UP000735874">
    <property type="component" value="Unassembled WGS sequence"/>
</dbReference>
<feature type="region of interest" description="Disordered" evidence="1">
    <location>
        <begin position="1"/>
        <end position="24"/>
    </location>
</feature>
<comment type="caution">
    <text evidence="2">The sequence shown here is derived from an EMBL/GenBank/DDBJ whole genome shotgun (WGS) entry which is preliminary data.</text>
</comment>
<gene>
    <name evidence="2" type="ORF">PC113_g6285</name>
</gene>
<organism evidence="2 3">
    <name type="scientific">Phytophthora cactorum</name>
    <dbReference type="NCBI Taxonomy" id="29920"/>
    <lineage>
        <taxon>Eukaryota</taxon>
        <taxon>Sar</taxon>
        <taxon>Stramenopiles</taxon>
        <taxon>Oomycota</taxon>
        <taxon>Peronosporomycetes</taxon>
        <taxon>Peronosporales</taxon>
        <taxon>Peronosporaceae</taxon>
        <taxon>Phytophthora</taxon>
    </lineage>
</organism>
<name>A0A8T0ZHP9_9STRA</name>
<reference evidence="2" key="1">
    <citation type="submission" date="2018-10" db="EMBL/GenBank/DDBJ databases">
        <title>Effector identification in a new, highly contiguous assembly of the strawberry crown rot pathogen Phytophthora cactorum.</title>
        <authorList>
            <person name="Armitage A.D."/>
            <person name="Nellist C.F."/>
            <person name="Bates H."/>
            <person name="Vickerstaff R.J."/>
            <person name="Harrison R.J."/>
        </authorList>
    </citation>
    <scope>NUCLEOTIDE SEQUENCE</scope>
    <source>
        <strain evidence="2">15-7</strain>
    </source>
</reference>
<dbReference type="AlphaFoldDB" id="A0A8T0ZHP9"/>
<evidence type="ECO:0000256" key="1">
    <source>
        <dbReference type="SAM" id="MobiDB-lite"/>
    </source>
</evidence>
<feature type="compositionally biased region" description="Acidic residues" evidence="1">
    <location>
        <begin position="15"/>
        <end position="24"/>
    </location>
</feature>
<protein>
    <submittedName>
        <fullName evidence="2">Uncharacterized protein</fullName>
    </submittedName>
</protein>
<proteinExistence type="predicted"/>
<sequence length="112" mass="11296">MSTSLSSPAVVASELESEEDSLDEESPIALALGAPAASSAAVKSLRQVKRQALLAKAASVLLPGDTDYAARGVDSLECVAPGGGADSPDRYVLDGRGPVREGWECAAPGGQV</sequence>